<comment type="caution">
    <text evidence="2">The sequence shown here is derived from an EMBL/GenBank/DDBJ whole genome shotgun (WGS) entry which is preliminary data.</text>
</comment>
<keyword evidence="1" id="KW-0812">Transmembrane</keyword>
<keyword evidence="1" id="KW-1133">Transmembrane helix</keyword>
<name>J9FS82_9ZZZZ</name>
<reference evidence="2" key="1">
    <citation type="journal article" date="2012" name="PLoS ONE">
        <title>Gene sets for utilization of primary and secondary nutrition supplies in the distal gut of endangered iberian lynx.</title>
        <authorList>
            <person name="Alcaide M."/>
            <person name="Messina E."/>
            <person name="Richter M."/>
            <person name="Bargiela R."/>
            <person name="Peplies J."/>
            <person name="Huws S.A."/>
            <person name="Newbold C.J."/>
            <person name="Golyshin P.N."/>
            <person name="Simon M.A."/>
            <person name="Lopez G."/>
            <person name="Yakimov M.M."/>
            <person name="Ferrer M."/>
        </authorList>
    </citation>
    <scope>NUCLEOTIDE SEQUENCE</scope>
</reference>
<protein>
    <submittedName>
        <fullName evidence="2">Uncharacterized protein</fullName>
    </submittedName>
</protein>
<evidence type="ECO:0000256" key="1">
    <source>
        <dbReference type="SAM" id="Phobius"/>
    </source>
</evidence>
<keyword evidence="1" id="KW-0472">Membrane</keyword>
<feature type="transmembrane region" description="Helical" evidence="1">
    <location>
        <begin position="27"/>
        <end position="45"/>
    </location>
</feature>
<dbReference type="EMBL" id="AMCI01004808">
    <property type="protein sequence ID" value="EJW97358.1"/>
    <property type="molecule type" value="Genomic_DNA"/>
</dbReference>
<gene>
    <name evidence="2" type="ORF">EVA_14535</name>
</gene>
<evidence type="ECO:0000313" key="2">
    <source>
        <dbReference type="EMBL" id="EJW97358.1"/>
    </source>
</evidence>
<proteinExistence type="predicted"/>
<sequence length="46" mass="5345">MSWLGIIEQTVILQLLKLVDKDICHPIIIHEAVYLLVIWVFLTSLI</sequence>
<dbReference type="AlphaFoldDB" id="J9FS82"/>
<organism evidence="2">
    <name type="scientific">gut metagenome</name>
    <dbReference type="NCBI Taxonomy" id="749906"/>
    <lineage>
        <taxon>unclassified sequences</taxon>
        <taxon>metagenomes</taxon>
        <taxon>organismal metagenomes</taxon>
    </lineage>
</organism>
<accession>J9FS82</accession>